<dbReference type="SUPFAM" id="SSF52540">
    <property type="entry name" value="P-loop containing nucleoside triphosphate hydrolases"/>
    <property type="match status" value="1"/>
</dbReference>
<dbReference type="Gene3D" id="3.40.50.300">
    <property type="entry name" value="P-loop containing nucleotide triphosphate hydrolases"/>
    <property type="match status" value="1"/>
</dbReference>
<dbReference type="Pfam" id="PF17784">
    <property type="entry name" value="Sulfotransfer_4"/>
    <property type="match status" value="1"/>
</dbReference>
<evidence type="ECO:0000313" key="3">
    <source>
        <dbReference type="Proteomes" id="UP000782241"/>
    </source>
</evidence>
<dbReference type="PANTHER" id="PTHR36978">
    <property type="entry name" value="P-LOOP CONTAINING NUCLEOTIDE TRIPHOSPHATE HYDROLASE"/>
    <property type="match status" value="1"/>
</dbReference>
<protein>
    <submittedName>
        <fullName evidence="2">Uncharacterized protein</fullName>
    </submittedName>
</protein>
<dbReference type="Proteomes" id="UP000782241">
    <property type="component" value="Unassembled WGS sequence"/>
</dbReference>
<keyword evidence="1" id="KW-0812">Transmembrane</keyword>
<gene>
    <name evidence="2" type="ORF">KAF25_011181</name>
</gene>
<proteinExistence type="predicted"/>
<keyword evidence="1" id="KW-0472">Membrane</keyword>
<evidence type="ECO:0000256" key="1">
    <source>
        <dbReference type="SAM" id="Phobius"/>
    </source>
</evidence>
<organism evidence="2 3">
    <name type="scientific">Fusarium avenaceum</name>
    <dbReference type="NCBI Taxonomy" id="40199"/>
    <lineage>
        <taxon>Eukaryota</taxon>
        <taxon>Fungi</taxon>
        <taxon>Dikarya</taxon>
        <taxon>Ascomycota</taxon>
        <taxon>Pezizomycotina</taxon>
        <taxon>Sordariomycetes</taxon>
        <taxon>Hypocreomycetidae</taxon>
        <taxon>Hypocreales</taxon>
        <taxon>Nectriaceae</taxon>
        <taxon>Fusarium</taxon>
        <taxon>Fusarium tricinctum species complex</taxon>
    </lineage>
</organism>
<dbReference type="InterPro" id="IPR027417">
    <property type="entry name" value="P-loop_NTPase"/>
</dbReference>
<dbReference type="EMBL" id="JAGPUO010000019">
    <property type="protein sequence ID" value="KAG5657012.1"/>
    <property type="molecule type" value="Genomic_DNA"/>
</dbReference>
<dbReference type="AlphaFoldDB" id="A0A9P7H262"/>
<keyword evidence="3" id="KW-1185">Reference proteome</keyword>
<reference evidence="2" key="1">
    <citation type="submission" date="2021-04" db="EMBL/GenBank/DDBJ databases">
        <title>Draft genome of Fusarium avenaceum strain F156N33, isolated from an atmospheric sample in Virginia.</title>
        <authorList>
            <person name="Yang S."/>
            <person name="Vinatzer B.A."/>
            <person name="Coleman J."/>
        </authorList>
    </citation>
    <scope>NUCLEOTIDE SEQUENCE</scope>
    <source>
        <strain evidence="2">F156N33</strain>
    </source>
</reference>
<dbReference type="InterPro" id="IPR040632">
    <property type="entry name" value="Sulfotransfer_4"/>
</dbReference>
<accession>A0A9P7H262</accession>
<sequence length="265" mass="30532">MRFLSDDRKVDPKAAQMQVLALGLSRCATSSLQAALESDVIKLGPCLHMAHIAPHADRERIVIQALREPDAEKRHKLLHKIFDGYSSTCDFPGWAFSADLMDMYPDSLVILNKRKSGEVWLKSIGDTLRFFGTWRYLLPTYLWTTDRLHYQIHQEAYGWGKRTLGLTDLYSAKFYDAYFAWVRSEADKRGMKVLEWQVQDGWGPLCEFLDKDEPKDRPFPNLNDAKEMNFVKKILIARGLVSWGLLAGLGWAGWKFGPDMVEKWL</sequence>
<dbReference type="PANTHER" id="PTHR36978:SF4">
    <property type="entry name" value="P-LOOP CONTAINING NUCLEOSIDE TRIPHOSPHATE HYDROLASE PROTEIN"/>
    <property type="match status" value="1"/>
</dbReference>
<feature type="transmembrane region" description="Helical" evidence="1">
    <location>
        <begin position="235"/>
        <end position="254"/>
    </location>
</feature>
<evidence type="ECO:0000313" key="2">
    <source>
        <dbReference type="EMBL" id="KAG5657012.1"/>
    </source>
</evidence>
<comment type="caution">
    <text evidence="2">The sequence shown here is derived from an EMBL/GenBank/DDBJ whole genome shotgun (WGS) entry which is preliminary data.</text>
</comment>
<name>A0A9P7H262_9HYPO</name>
<keyword evidence="1" id="KW-1133">Transmembrane helix</keyword>